<dbReference type="InterPro" id="IPR007492">
    <property type="entry name" value="LytTR_DNA-bd_dom"/>
</dbReference>
<dbReference type="HOGENOM" id="CLU_000445_14_2_9"/>
<dbReference type="InterPro" id="IPR046947">
    <property type="entry name" value="LytR-like"/>
</dbReference>
<protein>
    <recommendedName>
        <fullName evidence="6">Response regulator</fullName>
    </recommendedName>
</protein>
<sequence>MRLALCEDKQLHQKEFQAVISQMKEDYDIQLTIYDSAEALLFSLEDTPVDVIFFDIQLEGKLNGMEAAKKIRAQNNFTPIVFLSNYDEYVFDGYDVGALGYIMKPITEQQMAHLLSKVAKLQEVPTILVKTKGINQSIPLFDILYFEIMGHTLSIVTQNDVYELTGTLSMYDDWLTDDFIGIHRSFKINLAHAIGIDGATLLMKNNRRLPIARSQKKQVKEAFLSHYRRLSYEN</sequence>
<dbReference type="OrthoDB" id="3190595at2"/>
<dbReference type="STRING" id="154621.RV11_GL000272"/>
<gene>
    <name evidence="4" type="ORF">UC3_01647</name>
</gene>
<dbReference type="AlphaFoldDB" id="R3W998"/>
<comment type="caution">
    <text evidence="4">The sequence shown here is derived from an EMBL/GenBank/DDBJ whole genome shotgun (WGS) entry which is preliminary data.</text>
</comment>
<proteinExistence type="predicted"/>
<reference evidence="4 5" key="1">
    <citation type="submission" date="2013-02" db="EMBL/GenBank/DDBJ databases">
        <title>The Genome Sequence of Enterococcus phoeniculicola BAA-412.</title>
        <authorList>
            <consortium name="The Broad Institute Genome Sequencing Platform"/>
            <consortium name="The Broad Institute Genome Sequencing Center for Infectious Disease"/>
            <person name="Earl A.M."/>
            <person name="Gilmore M.S."/>
            <person name="Lebreton F."/>
            <person name="Walker B."/>
            <person name="Young S.K."/>
            <person name="Zeng Q."/>
            <person name="Gargeya S."/>
            <person name="Fitzgerald M."/>
            <person name="Haas B."/>
            <person name="Abouelleil A."/>
            <person name="Alvarado L."/>
            <person name="Arachchi H.M."/>
            <person name="Berlin A.M."/>
            <person name="Chapman S.B."/>
            <person name="Dewar J."/>
            <person name="Goldberg J."/>
            <person name="Griggs A."/>
            <person name="Gujja S."/>
            <person name="Hansen M."/>
            <person name="Howarth C."/>
            <person name="Imamovic A."/>
            <person name="Larimer J."/>
            <person name="McCowan C."/>
            <person name="Murphy C."/>
            <person name="Neiman D."/>
            <person name="Pearson M."/>
            <person name="Priest M."/>
            <person name="Roberts A."/>
            <person name="Saif S."/>
            <person name="Shea T."/>
            <person name="Sisk P."/>
            <person name="Sykes S."/>
            <person name="Wortman J."/>
            <person name="Nusbaum C."/>
            <person name="Birren B."/>
        </authorList>
    </citation>
    <scope>NUCLEOTIDE SEQUENCE [LARGE SCALE GENOMIC DNA]</scope>
    <source>
        <strain evidence="4 5">ATCC BAA-412</strain>
    </source>
</reference>
<dbReference type="InterPro" id="IPR011006">
    <property type="entry name" value="CheY-like_superfamily"/>
</dbReference>
<dbReference type="PROSITE" id="PS50110">
    <property type="entry name" value="RESPONSE_REGULATORY"/>
    <property type="match status" value="1"/>
</dbReference>
<accession>R3W998</accession>
<feature type="modified residue" description="4-aspartylphosphate" evidence="1">
    <location>
        <position position="55"/>
    </location>
</feature>
<keyword evidence="1" id="KW-0597">Phosphoprotein</keyword>
<dbReference type="PROSITE" id="PS50930">
    <property type="entry name" value="HTH_LYTTR"/>
    <property type="match status" value="1"/>
</dbReference>
<dbReference type="SUPFAM" id="SSF52172">
    <property type="entry name" value="CheY-like"/>
    <property type="match status" value="1"/>
</dbReference>
<dbReference type="RefSeq" id="WP_010768310.1">
    <property type="nucleotide sequence ID" value="NZ_ASWE01000003.1"/>
</dbReference>
<dbReference type="PATRIC" id="fig|1158610.3.peg.1634"/>
<organism evidence="4 5">
    <name type="scientific">Enterococcus phoeniculicola ATCC BAA-412</name>
    <dbReference type="NCBI Taxonomy" id="1158610"/>
    <lineage>
        <taxon>Bacteria</taxon>
        <taxon>Bacillati</taxon>
        <taxon>Bacillota</taxon>
        <taxon>Bacilli</taxon>
        <taxon>Lactobacillales</taxon>
        <taxon>Enterococcaceae</taxon>
        <taxon>Enterococcus</taxon>
    </lineage>
</organism>
<evidence type="ECO:0000256" key="1">
    <source>
        <dbReference type="PROSITE-ProRule" id="PRU00169"/>
    </source>
</evidence>
<evidence type="ECO:0000313" key="5">
    <source>
        <dbReference type="Proteomes" id="UP000013785"/>
    </source>
</evidence>
<name>R3W998_9ENTE</name>
<dbReference type="PANTHER" id="PTHR37299:SF1">
    <property type="entry name" value="STAGE 0 SPORULATION PROTEIN A HOMOLOG"/>
    <property type="match status" value="1"/>
</dbReference>
<dbReference type="SMART" id="SM00850">
    <property type="entry name" value="LytTR"/>
    <property type="match status" value="1"/>
</dbReference>
<dbReference type="GO" id="GO:0000156">
    <property type="term" value="F:phosphorelay response regulator activity"/>
    <property type="evidence" value="ECO:0007669"/>
    <property type="project" value="InterPro"/>
</dbReference>
<dbReference type="Pfam" id="PF00072">
    <property type="entry name" value="Response_reg"/>
    <property type="match status" value="1"/>
</dbReference>
<feature type="domain" description="Response regulatory" evidence="2">
    <location>
        <begin position="2"/>
        <end position="119"/>
    </location>
</feature>
<dbReference type="Proteomes" id="UP000013785">
    <property type="component" value="Unassembled WGS sequence"/>
</dbReference>
<dbReference type="Gene3D" id="2.40.50.1020">
    <property type="entry name" value="LytTr DNA-binding domain"/>
    <property type="match status" value="1"/>
</dbReference>
<dbReference type="EMBL" id="AJAT01000014">
    <property type="protein sequence ID" value="EOL44017.1"/>
    <property type="molecule type" value="Genomic_DNA"/>
</dbReference>
<dbReference type="GO" id="GO:0003677">
    <property type="term" value="F:DNA binding"/>
    <property type="evidence" value="ECO:0007669"/>
    <property type="project" value="InterPro"/>
</dbReference>
<evidence type="ECO:0000259" key="2">
    <source>
        <dbReference type="PROSITE" id="PS50110"/>
    </source>
</evidence>
<feature type="domain" description="HTH LytTR-type" evidence="3">
    <location>
        <begin position="127"/>
        <end position="225"/>
    </location>
</feature>
<evidence type="ECO:0000313" key="4">
    <source>
        <dbReference type="EMBL" id="EOL44017.1"/>
    </source>
</evidence>
<dbReference type="InterPro" id="IPR001789">
    <property type="entry name" value="Sig_transdc_resp-reg_receiver"/>
</dbReference>
<dbReference type="eggNOG" id="COG3279">
    <property type="taxonomic scope" value="Bacteria"/>
</dbReference>
<dbReference type="SMART" id="SM00448">
    <property type="entry name" value="REC"/>
    <property type="match status" value="1"/>
</dbReference>
<evidence type="ECO:0000259" key="3">
    <source>
        <dbReference type="PROSITE" id="PS50930"/>
    </source>
</evidence>
<dbReference type="Gene3D" id="3.40.50.2300">
    <property type="match status" value="1"/>
</dbReference>
<dbReference type="Pfam" id="PF04397">
    <property type="entry name" value="LytTR"/>
    <property type="match status" value="1"/>
</dbReference>
<dbReference type="PANTHER" id="PTHR37299">
    <property type="entry name" value="TRANSCRIPTIONAL REGULATOR-RELATED"/>
    <property type="match status" value="1"/>
</dbReference>
<evidence type="ECO:0008006" key="6">
    <source>
        <dbReference type="Google" id="ProtNLM"/>
    </source>
</evidence>
<keyword evidence="5" id="KW-1185">Reference proteome</keyword>